<sequence>MIREPAEVSVEPDGRVELPLGLLAEAGINVGDDLLAFSDGDGRIVLRRASDAIDDLLNHGTL</sequence>
<reference evidence="1" key="1">
    <citation type="submission" date="2016-10" db="EMBL/GenBank/DDBJ databases">
        <title>Genome sequence of Streptomyces malaysiense MUSC 136.</title>
        <authorList>
            <person name="Lee L.-H."/>
            <person name="Ser H.-L."/>
        </authorList>
    </citation>
    <scope>NUCLEOTIDE SEQUENCE [LARGE SCALE GENOMIC DNA]</scope>
    <source>
        <strain evidence="1">MUSC 136</strain>
    </source>
</reference>
<evidence type="ECO:0000313" key="1">
    <source>
        <dbReference type="EMBL" id="OIK28070.1"/>
    </source>
</evidence>
<dbReference type="InterPro" id="IPR037914">
    <property type="entry name" value="SpoVT-AbrB_sf"/>
</dbReference>
<gene>
    <name evidence="1" type="ORF">VT52_008780</name>
</gene>
<accession>A0A1J4Q6T9</accession>
<comment type="caution">
    <text evidence="1">The sequence shown here is derived from an EMBL/GenBank/DDBJ whole genome shotgun (WGS) entry which is preliminary data.</text>
</comment>
<dbReference type="SUPFAM" id="SSF89447">
    <property type="entry name" value="AbrB/MazE/MraZ-like"/>
    <property type="match status" value="1"/>
</dbReference>
<evidence type="ECO:0008006" key="3">
    <source>
        <dbReference type="Google" id="ProtNLM"/>
    </source>
</evidence>
<proteinExistence type="predicted"/>
<dbReference type="Proteomes" id="UP000034838">
    <property type="component" value="Unassembled WGS sequence"/>
</dbReference>
<dbReference type="OrthoDB" id="3873246at2"/>
<keyword evidence="2" id="KW-1185">Reference proteome</keyword>
<organism evidence="1 2">
    <name type="scientific">Streptomyces malaysiense</name>
    <dbReference type="NCBI Taxonomy" id="1428626"/>
    <lineage>
        <taxon>Bacteria</taxon>
        <taxon>Bacillati</taxon>
        <taxon>Actinomycetota</taxon>
        <taxon>Actinomycetes</taxon>
        <taxon>Kitasatosporales</taxon>
        <taxon>Streptomycetaceae</taxon>
        <taxon>Streptomyces</taxon>
    </lineage>
</organism>
<name>A0A1J4Q6T9_9ACTN</name>
<dbReference type="AlphaFoldDB" id="A0A1J4Q6T9"/>
<dbReference type="RefSeq" id="WP_046422080.1">
    <property type="nucleotide sequence ID" value="NZ_LBDA02000016.1"/>
</dbReference>
<dbReference type="EMBL" id="LBDA02000016">
    <property type="protein sequence ID" value="OIK28070.1"/>
    <property type="molecule type" value="Genomic_DNA"/>
</dbReference>
<evidence type="ECO:0000313" key="2">
    <source>
        <dbReference type="Proteomes" id="UP000034838"/>
    </source>
</evidence>
<protein>
    <recommendedName>
        <fullName evidence="3">SpoVT-AbrB domain-containing protein</fullName>
    </recommendedName>
</protein>